<protein>
    <submittedName>
        <fullName evidence="1">Uncharacterized protein</fullName>
    </submittedName>
</protein>
<keyword evidence="2" id="KW-1185">Reference proteome</keyword>
<name>A0A0B1S0T3_OESDE</name>
<dbReference type="Proteomes" id="UP000053660">
    <property type="component" value="Unassembled WGS sequence"/>
</dbReference>
<dbReference type="OrthoDB" id="5827425at2759"/>
<dbReference type="EMBL" id="KN607777">
    <property type="protein sequence ID" value="KHJ78958.1"/>
    <property type="molecule type" value="Genomic_DNA"/>
</dbReference>
<accession>A0A0B1S0T3</accession>
<proteinExistence type="predicted"/>
<evidence type="ECO:0000313" key="2">
    <source>
        <dbReference type="Proteomes" id="UP000053660"/>
    </source>
</evidence>
<dbReference type="AlphaFoldDB" id="A0A0B1S0T3"/>
<gene>
    <name evidence="1" type="ORF">OESDEN_21412</name>
</gene>
<organism evidence="1 2">
    <name type="scientific">Oesophagostomum dentatum</name>
    <name type="common">Nodular worm</name>
    <dbReference type="NCBI Taxonomy" id="61180"/>
    <lineage>
        <taxon>Eukaryota</taxon>
        <taxon>Metazoa</taxon>
        <taxon>Ecdysozoa</taxon>
        <taxon>Nematoda</taxon>
        <taxon>Chromadorea</taxon>
        <taxon>Rhabditida</taxon>
        <taxon>Rhabditina</taxon>
        <taxon>Rhabditomorpha</taxon>
        <taxon>Strongyloidea</taxon>
        <taxon>Strongylidae</taxon>
        <taxon>Oesophagostomum</taxon>
    </lineage>
</organism>
<sequence>MQKHNLETYEVSVEDNIGEALISFRVQFRRTPNFYNRTIKSLAEPELRRLRYNLAEALLRILNMRIPEELEDRLANTRKPLAATRLRIRLQLCNKQPKRLFKTTAEPQLPTTLIPWTDPVRNEYNQLLFTAFVPPDDATTDQ</sequence>
<evidence type="ECO:0000313" key="1">
    <source>
        <dbReference type="EMBL" id="KHJ78958.1"/>
    </source>
</evidence>
<reference evidence="1 2" key="1">
    <citation type="submission" date="2014-03" db="EMBL/GenBank/DDBJ databases">
        <title>Draft genome of the hookworm Oesophagostomum dentatum.</title>
        <authorList>
            <person name="Mitreva M."/>
        </authorList>
    </citation>
    <scope>NUCLEOTIDE SEQUENCE [LARGE SCALE GENOMIC DNA]</scope>
    <source>
        <strain evidence="1 2">OD-Hann</strain>
    </source>
</reference>